<accession>A0ABP7CT21</accession>
<evidence type="ECO:0000256" key="1">
    <source>
        <dbReference type="ARBA" id="ARBA00009798"/>
    </source>
</evidence>
<dbReference type="PANTHER" id="PTHR30411">
    <property type="entry name" value="CYTOPLASMIC PROTEIN"/>
    <property type="match status" value="1"/>
</dbReference>
<dbReference type="InterPro" id="IPR007214">
    <property type="entry name" value="YbaK/aa-tRNA-synth-assoc-dom"/>
</dbReference>
<comment type="similarity">
    <text evidence="1 4">Belongs to the prolyl-tRNA editing family. YbaK/EbsC subfamily.</text>
</comment>
<name>A0ABP7CT21_9MICC</name>
<reference evidence="7" key="1">
    <citation type="journal article" date="2019" name="Int. J. Syst. Evol. Microbiol.">
        <title>The Global Catalogue of Microorganisms (GCM) 10K type strain sequencing project: providing services to taxonomists for standard genome sequencing and annotation.</title>
        <authorList>
            <consortium name="The Broad Institute Genomics Platform"/>
            <consortium name="The Broad Institute Genome Sequencing Center for Infectious Disease"/>
            <person name="Wu L."/>
            <person name="Ma J."/>
        </authorList>
    </citation>
    <scope>NUCLEOTIDE SEQUENCE [LARGE SCALE GENOMIC DNA]</scope>
    <source>
        <strain evidence="7">JCM 16961</strain>
    </source>
</reference>
<evidence type="ECO:0000256" key="2">
    <source>
        <dbReference type="ARBA" id="ARBA00022917"/>
    </source>
</evidence>
<organism evidence="6 7">
    <name type="scientific">Zhihengliuella alba</name>
    <dbReference type="NCBI Taxonomy" id="547018"/>
    <lineage>
        <taxon>Bacteria</taxon>
        <taxon>Bacillati</taxon>
        <taxon>Actinomycetota</taxon>
        <taxon>Actinomycetes</taxon>
        <taxon>Micrococcales</taxon>
        <taxon>Micrococcaceae</taxon>
        <taxon>Zhihengliuella</taxon>
    </lineage>
</organism>
<keyword evidence="7" id="KW-1185">Reference proteome</keyword>
<keyword evidence="2 4" id="KW-0648">Protein biosynthesis</keyword>
<dbReference type="Proteomes" id="UP001501536">
    <property type="component" value="Unassembled WGS sequence"/>
</dbReference>
<dbReference type="PANTHER" id="PTHR30411:SF0">
    <property type="entry name" value="CYS-TRNA(PRO)_CYS-TRNA(CYS) DEACYLASE YBAK"/>
    <property type="match status" value="1"/>
</dbReference>
<dbReference type="SUPFAM" id="SSF55826">
    <property type="entry name" value="YbaK/ProRS associated domain"/>
    <property type="match status" value="1"/>
</dbReference>
<dbReference type="Pfam" id="PF04073">
    <property type="entry name" value="tRNA_edit"/>
    <property type="match status" value="1"/>
</dbReference>
<dbReference type="CDD" id="cd00002">
    <property type="entry name" value="YbaK_deacylase"/>
    <property type="match status" value="1"/>
</dbReference>
<dbReference type="NCBIfam" id="TIGR00011">
    <property type="entry name" value="YbaK_EbsC"/>
    <property type="match status" value="1"/>
</dbReference>
<feature type="domain" description="YbaK/aminoacyl-tRNA synthetase-associated" evidence="5">
    <location>
        <begin position="40"/>
        <end position="151"/>
    </location>
</feature>
<comment type="caution">
    <text evidence="6">The sequence shown here is derived from an EMBL/GenBank/DDBJ whole genome shotgun (WGS) entry which is preliminary data.</text>
</comment>
<dbReference type="EMBL" id="BAABCJ010000001">
    <property type="protein sequence ID" value="GAA3695939.1"/>
    <property type="molecule type" value="Genomic_DNA"/>
</dbReference>
<dbReference type="InterPro" id="IPR004369">
    <property type="entry name" value="Prolyl-tRNA_editing_YbaK/EbsC"/>
</dbReference>
<protein>
    <recommendedName>
        <fullName evidence="4">Cys-tRNA(Pro)/Cys-tRNA(Cys) deacylase</fullName>
        <ecNumber evidence="4">4.2.-.-</ecNumber>
    </recommendedName>
</protein>
<dbReference type="InterPro" id="IPR036754">
    <property type="entry name" value="YbaK/aa-tRNA-synt-asso_dom_sf"/>
</dbReference>
<evidence type="ECO:0000313" key="7">
    <source>
        <dbReference type="Proteomes" id="UP001501536"/>
    </source>
</evidence>
<evidence type="ECO:0000259" key="5">
    <source>
        <dbReference type="Pfam" id="PF04073"/>
    </source>
</evidence>
<evidence type="ECO:0000256" key="4">
    <source>
        <dbReference type="PIRNR" id="PIRNR006181"/>
    </source>
</evidence>
<gene>
    <name evidence="6" type="primary">ybaK</name>
    <name evidence="6" type="ORF">GCM10022377_05910</name>
</gene>
<sequence length="163" mass="16736">MGTRASPKGTPATVALTAAGVPFALHGYRHDPAAPSFGLEAAAALGVPARRVFKTLMVRLEPEEFALALVPVERQLNLKAAAAALGAKRAALAEASVAERRSGYVLGGISPFGQRRRHRLVADSSLLAAETVFVSGGRRGLEIELAASDLLAATDGTTAPVAA</sequence>
<proteinExistence type="inferred from homology"/>
<dbReference type="PIRSF" id="PIRSF006181">
    <property type="entry name" value="EbsC_YbaK"/>
    <property type="match status" value="1"/>
</dbReference>
<keyword evidence="3 4" id="KW-0456">Lyase</keyword>
<dbReference type="Gene3D" id="3.90.960.10">
    <property type="entry name" value="YbaK/aminoacyl-tRNA synthetase-associated domain"/>
    <property type="match status" value="1"/>
</dbReference>
<dbReference type="EC" id="4.2.-.-" evidence="4"/>
<dbReference type="RefSeq" id="WP_344879718.1">
    <property type="nucleotide sequence ID" value="NZ_BAABCJ010000001.1"/>
</dbReference>
<evidence type="ECO:0000313" key="6">
    <source>
        <dbReference type="EMBL" id="GAA3695939.1"/>
    </source>
</evidence>
<evidence type="ECO:0000256" key="3">
    <source>
        <dbReference type="ARBA" id="ARBA00023239"/>
    </source>
</evidence>